<dbReference type="EMBL" id="LR796687">
    <property type="protein sequence ID" value="CAB4159604.1"/>
    <property type="molecule type" value="Genomic_DNA"/>
</dbReference>
<sequence length="86" mass="9825">MATRYEIMNRLDNALFLEPAAFDEAIIGVAERFGMEPVVCYDRTRCIDILARGMTREDAEEFFEFNTIGAWLGDLTPVFVDTRPAE</sequence>
<protein>
    <submittedName>
        <fullName evidence="1">Uncharacterized protein</fullName>
    </submittedName>
</protein>
<reference evidence="1" key="1">
    <citation type="submission" date="2020-04" db="EMBL/GenBank/DDBJ databases">
        <authorList>
            <person name="Chiriac C."/>
            <person name="Salcher M."/>
            <person name="Ghai R."/>
            <person name="Kavagutti S V."/>
        </authorList>
    </citation>
    <scope>NUCLEOTIDE SEQUENCE</scope>
</reference>
<proteinExistence type="predicted"/>
<organism evidence="1">
    <name type="scientific">uncultured Caudovirales phage</name>
    <dbReference type="NCBI Taxonomy" id="2100421"/>
    <lineage>
        <taxon>Viruses</taxon>
        <taxon>Duplodnaviria</taxon>
        <taxon>Heunggongvirae</taxon>
        <taxon>Uroviricota</taxon>
        <taxon>Caudoviricetes</taxon>
        <taxon>Peduoviridae</taxon>
        <taxon>Maltschvirus</taxon>
        <taxon>Maltschvirus maltsch</taxon>
    </lineage>
</organism>
<gene>
    <name evidence="1" type="ORF">UFOVP715_33</name>
</gene>
<evidence type="ECO:0000313" key="1">
    <source>
        <dbReference type="EMBL" id="CAB4159604.1"/>
    </source>
</evidence>
<accession>A0A6J5NWK2</accession>
<name>A0A6J5NWK2_9CAUD</name>